<organism evidence="1 2">
    <name type="scientific">Bifidobacterium scardovii</name>
    <dbReference type="NCBI Taxonomy" id="158787"/>
    <lineage>
        <taxon>Bacteria</taxon>
        <taxon>Bacillati</taxon>
        <taxon>Actinomycetota</taxon>
        <taxon>Actinomycetes</taxon>
        <taxon>Bifidobacteriales</taxon>
        <taxon>Bifidobacteriaceae</taxon>
        <taxon>Bifidobacterium</taxon>
    </lineage>
</organism>
<dbReference type="Proteomes" id="UP000029033">
    <property type="component" value="Unassembled WGS sequence"/>
</dbReference>
<reference evidence="1 2" key="1">
    <citation type="submission" date="2014-03" db="EMBL/GenBank/DDBJ databases">
        <title>Genomics of Bifidobacteria.</title>
        <authorList>
            <person name="Ventura M."/>
            <person name="Milani C."/>
            <person name="Lugli G.A."/>
        </authorList>
    </citation>
    <scope>NUCLEOTIDE SEQUENCE [LARGE SCALE GENOMIC DNA]</scope>
    <source>
        <strain evidence="1 2">LMG 21589</strain>
    </source>
</reference>
<name>A0A087DGQ4_9BIFI</name>
<proteinExistence type="predicted"/>
<dbReference type="STRING" id="158787.BSCA_0756"/>
<comment type="caution">
    <text evidence="1">The sequence shown here is derived from an EMBL/GenBank/DDBJ whole genome shotgun (WGS) entry which is preliminary data.</text>
</comment>
<protein>
    <submittedName>
        <fullName evidence="1">Uncharacterized protein</fullName>
    </submittedName>
</protein>
<dbReference type="AlphaFoldDB" id="A0A087DGQ4"/>
<gene>
    <name evidence="1" type="ORF">BSCA_0756</name>
</gene>
<evidence type="ECO:0000313" key="2">
    <source>
        <dbReference type="Proteomes" id="UP000029033"/>
    </source>
</evidence>
<sequence>MTDHRPYMPRCRVCGPLGAPTTLLACMDICEKHRREYRTHKTQWVPLNSGTRILVKGTHHDCE</sequence>
<dbReference type="PROSITE" id="PS51257">
    <property type="entry name" value="PROKAR_LIPOPROTEIN"/>
    <property type="match status" value="1"/>
</dbReference>
<dbReference type="EMBL" id="JGZO01000006">
    <property type="protein sequence ID" value="KFI94704.1"/>
    <property type="molecule type" value="Genomic_DNA"/>
</dbReference>
<keyword evidence="2" id="KW-1185">Reference proteome</keyword>
<accession>A0A087DGQ4</accession>
<evidence type="ECO:0000313" key="1">
    <source>
        <dbReference type="EMBL" id="KFI94704.1"/>
    </source>
</evidence>